<dbReference type="EMBL" id="MAYT01000012">
    <property type="protein sequence ID" value="OCA88918.1"/>
    <property type="molecule type" value="Genomic_DNA"/>
</dbReference>
<proteinExistence type="predicted"/>
<evidence type="ECO:0008006" key="9">
    <source>
        <dbReference type="Google" id="ProtNLM"/>
    </source>
</evidence>
<feature type="transmembrane region" description="Helical" evidence="6">
    <location>
        <begin position="366"/>
        <end position="387"/>
    </location>
</feature>
<evidence type="ECO:0000256" key="1">
    <source>
        <dbReference type="ARBA" id="ARBA00004651"/>
    </source>
</evidence>
<dbReference type="GO" id="GO:0005886">
    <property type="term" value="C:plasma membrane"/>
    <property type="evidence" value="ECO:0007669"/>
    <property type="project" value="UniProtKB-SubCell"/>
</dbReference>
<gene>
    <name evidence="7" type="ORF">A8F95_05700</name>
</gene>
<organism evidence="7 8">
    <name type="scientific">Pseudobacillus wudalianchiensis</name>
    <dbReference type="NCBI Taxonomy" id="1743143"/>
    <lineage>
        <taxon>Bacteria</taxon>
        <taxon>Bacillati</taxon>
        <taxon>Bacillota</taxon>
        <taxon>Bacilli</taxon>
        <taxon>Bacillales</taxon>
        <taxon>Bacillaceae</taxon>
        <taxon>Pseudobacillus</taxon>
    </lineage>
</organism>
<evidence type="ECO:0000256" key="5">
    <source>
        <dbReference type="ARBA" id="ARBA00023136"/>
    </source>
</evidence>
<feature type="transmembrane region" description="Helical" evidence="6">
    <location>
        <begin position="393"/>
        <end position="416"/>
    </location>
</feature>
<dbReference type="AlphaFoldDB" id="A0A1B9AYV3"/>
<feature type="transmembrane region" description="Helical" evidence="6">
    <location>
        <begin position="79"/>
        <end position="101"/>
    </location>
</feature>
<comment type="caution">
    <text evidence="7">The sequence shown here is derived from an EMBL/GenBank/DDBJ whole genome shotgun (WGS) entry which is preliminary data.</text>
</comment>
<evidence type="ECO:0000256" key="2">
    <source>
        <dbReference type="ARBA" id="ARBA00022475"/>
    </source>
</evidence>
<accession>A0A1B9AYV3</accession>
<keyword evidence="2" id="KW-1003">Cell membrane</keyword>
<reference evidence="8" key="1">
    <citation type="submission" date="2016-05" db="EMBL/GenBank/DDBJ databases">
        <authorList>
            <person name="Liu B."/>
            <person name="Wang J."/>
            <person name="Zhu Y."/>
            <person name="Liu G."/>
            <person name="Chen Q."/>
            <person name="Chen Z."/>
            <person name="Lan J."/>
            <person name="Che J."/>
            <person name="Ge C."/>
            <person name="Shi H."/>
            <person name="Pan Z."/>
            <person name="Liu X."/>
        </authorList>
    </citation>
    <scope>NUCLEOTIDE SEQUENCE [LARGE SCALE GENOMIC DNA]</scope>
    <source>
        <strain evidence="8">FJAT-27215</strain>
    </source>
</reference>
<dbReference type="Proteomes" id="UP000092578">
    <property type="component" value="Unassembled WGS sequence"/>
</dbReference>
<evidence type="ECO:0000313" key="8">
    <source>
        <dbReference type="Proteomes" id="UP000092578"/>
    </source>
</evidence>
<sequence>MLKKLFQSEFSKNVLTLFTGTTIAQILPIAIAPILTRIYGPEEFGVFALYTAIVAILSVLSTGRYELAIIIPEKDKEAINIAGLAAFINVSISTFLFLIFLSGGERLTNAFGINDLGIWLYLIPFSLILLGFYQIIYYWFNRRKMYKDMSVNKVIQQAGIGTANIILGYASNGIGLIFGTIAGQLFALSLIIRKFFKKEDFFIKEVSKKEMIIQAKRYVNFPKYLTFSHTLNISSSNLGTILFSSFFNSITVGYFSLTQRILRFPLTIIGSAISDVFRQKAAEDILKKGNCKNLYIRTFGSLFLLAIIPFTLLYIISPWLFSFVFGNEWRVAGEYTRLMMPMLFFQFITNPLSSLFMVLEKQKLDLLWQSVLFILTTGALVIGYTVFNSIEMSIILFSSAYSIMYIINGIMTYNFAVHGK</sequence>
<dbReference type="RefSeq" id="WP_065410231.1">
    <property type="nucleotide sequence ID" value="NZ_MAYT01000012.1"/>
</dbReference>
<feature type="transmembrane region" description="Helical" evidence="6">
    <location>
        <begin position="12"/>
        <end position="35"/>
    </location>
</feature>
<feature type="transmembrane region" description="Helical" evidence="6">
    <location>
        <begin position="238"/>
        <end position="257"/>
    </location>
</feature>
<keyword evidence="8" id="KW-1185">Reference proteome</keyword>
<name>A0A1B9AYV3_9BACI</name>
<feature type="transmembrane region" description="Helical" evidence="6">
    <location>
        <begin position="302"/>
        <end position="326"/>
    </location>
</feature>
<evidence type="ECO:0000256" key="3">
    <source>
        <dbReference type="ARBA" id="ARBA00022692"/>
    </source>
</evidence>
<keyword evidence="3 6" id="KW-0812">Transmembrane</keyword>
<dbReference type="PANTHER" id="PTHR30250">
    <property type="entry name" value="PST FAMILY PREDICTED COLANIC ACID TRANSPORTER"/>
    <property type="match status" value="1"/>
</dbReference>
<keyword evidence="5 6" id="KW-0472">Membrane</keyword>
<feature type="transmembrane region" description="Helical" evidence="6">
    <location>
        <begin position="121"/>
        <end position="140"/>
    </location>
</feature>
<dbReference type="PANTHER" id="PTHR30250:SF11">
    <property type="entry name" value="O-ANTIGEN TRANSPORTER-RELATED"/>
    <property type="match status" value="1"/>
</dbReference>
<keyword evidence="4 6" id="KW-1133">Transmembrane helix</keyword>
<dbReference type="Pfam" id="PF13440">
    <property type="entry name" value="Polysacc_synt_3"/>
    <property type="match status" value="1"/>
</dbReference>
<dbReference type="InterPro" id="IPR050833">
    <property type="entry name" value="Poly_Biosynth_Transport"/>
</dbReference>
<protein>
    <recommendedName>
        <fullName evidence="9">Polysaccharide biosynthesis protein</fullName>
    </recommendedName>
</protein>
<evidence type="ECO:0000256" key="4">
    <source>
        <dbReference type="ARBA" id="ARBA00022989"/>
    </source>
</evidence>
<evidence type="ECO:0000313" key="7">
    <source>
        <dbReference type="EMBL" id="OCA88918.1"/>
    </source>
</evidence>
<comment type="subcellular location">
    <subcellularLocation>
        <location evidence="1">Cell membrane</location>
        <topology evidence="1">Multi-pass membrane protein</topology>
    </subcellularLocation>
</comment>
<evidence type="ECO:0000256" key="6">
    <source>
        <dbReference type="SAM" id="Phobius"/>
    </source>
</evidence>
<feature type="transmembrane region" description="Helical" evidence="6">
    <location>
        <begin position="338"/>
        <end position="359"/>
    </location>
</feature>
<feature type="transmembrane region" description="Helical" evidence="6">
    <location>
        <begin position="47"/>
        <end position="67"/>
    </location>
</feature>